<sequence>MRFAITALLIALSSLAQADKVLLLRDAPEGCEEKGEVSISTGNAFQGMIFSDAWINNNATKKIKKAVKKAGGNVGVISDRREFMMESQFRGLEHIELDAWAWKCEKKDSSE</sequence>
<dbReference type="EMBL" id="WIRE01000001">
    <property type="protein sequence ID" value="MQX51757.1"/>
    <property type="molecule type" value="Genomic_DNA"/>
</dbReference>
<comment type="caution">
    <text evidence="2">The sequence shown here is derived from an EMBL/GenBank/DDBJ whole genome shotgun (WGS) entry which is preliminary data.</text>
</comment>
<evidence type="ECO:0000313" key="3">
    <source>
        <dbReference type="Proteomes" id="UP000469421"/>
    </source>
</evidence>
<evidence type="ECO:0000256" key="1">
    <source>
        <dbReference type="SAM" id="SignalP"/>
    </source>
</evidence>
<keyword evidence="3" id="KW-1185">Reference proteome</keyword>
<name>A0A6N7LNU1_9GAMM</name>
<feature type="chain" id="PRO_5026741180" description="DUF4156 domain-containing protein" evidence="1">
    <location>
        <begin position="19"/>
        <end position="111"/>
    </location>
</feature>
<keyword evidence="1" id="KW-0732">Signal</keyword>
<evidence type="ECO:0000313" key="2">
    <source>
        <dbReference type="EMBL" id="MQX51757.1"/>
    </source>
</evidence>
<reference evidence="2 3" key="1">
    <citation type="submission" date="2019-10" db="EMBL/GenBank/DDBJ databases">
        <title>Alcanivorax sp.PA15-N-34 draft genome sequence.</title>
        <authorList>
            <person name="Liao X."/>
            <person name="Shao Z."/>
        </authorList>
    </citation>
    <scope>NUCLEOTIDE SEQUENCE [LARGE SCALE GENOMIC DNA]</scope>
    <source>
        <strain evidence="2 3">PA15-N-34</strain>
    </source>
</reference>
<feature type="signal peptide" evidence="1">
    <location>
        <begin position="1"/>
        <end position="18"/>
    </location>
</feature>
<organism evidence="2 3">
    <name type="scientific">Alcanivorax sediminis</name>
    <dbReference type="NCBI Taxonomy" id="2663008"/>
    <lineage>
        <taxon>Bacteria</taxon>
        <taxon>Pseudomonadati</taxon>
        <taxon>Pseudomonadota</taxon>
        <taxon>Gammaproteobacteria</taxon>
        <taxon>Oceanospirillales</taxon>
        <taxon>Alcanivoracaceae</taxon>
        <taxon>Alcanivorax</taxon>
    </lineage>
</organism>
<protein>
    <recommendedName>
        <fullName evidence="4">DUF4156 domain-containing protein</fullName>
    </recommendedName>
</protein>
<dbReference type="AlphaFoldDB" id="A0A6N7LNU1"/>
<gene>
    <name evidence="2" type="ORF">GFN93_00760</name>
</gene>
<dbReference type="Proteomes" id="UP000469421">
    <property type="component" value="Unassembled WGS sequence"/>
</dbReference>
<evidence type="ECO:0008006" key="4">
    <source>
        <dbReference type="Google" id="ProtNLM"/>
    </source>
</evidence>
<accession>A0A6N7LNU1</accession>
<proteinExistence type="predicted"/>